<evidence type="ECO:0000313" key="1">
    <source>
        <dbReference type="EMBL" id="UFP93722.1"/>
    </source>
</evidence>
<protein>
    <recommendedName>
        <fullName evidence="3">DnaD domain-containing protein</fullName>
    </recommendedName>
</protein>
<name>A0ABY3PJ82_9CYAN</name>
<sequence>MFTPNRPVLQDTDAKEVLHSFGFEFNSSRLGIVLADWEVEYGREWILLAIVESLHQGRYKLTSVGQILRCWQRRGQPRLSFDREFQRLVLKEVWQPIVTPVSDAPADEPLFSTGFAAAGHATTARSERKLRALAGLSQVG</sequence>
<dbReference type="EMBL" id="CP063845">
    <property type="protein sequence ID" value="UFP93722.1"/>
    <property type="molecule type" value="Genomic_DNA"/>
</dbReference>
<evidence type="ECO:0008006" key="3">
    <source>
        <dbReference type="Google" id="ProtNLM"/>
    </source>
</evidence>
<dbReference type="Proteomes" id="UP001054846">
    <property type="component" value="Chromosome"/>
</dbReference>
<gene>
    <name evidence="1" type="ORF">ISF26_18350</name>
</gene>
<organism evidence="1 2">
    <name type="scientific">Gloeobacter morelensis MG652769</name>
    <dbReference type="NCBI Taxonomy" id="2781736"/>
    <lineage>
        <taxon>Bacteria</taxon>
        <taxon>Bacillati</taxon>
        <taxon>Cyanobacteriota</taxon>
        <taxon>Cyanophyceae</taxon>
        <taxon>Gloeobacterales</taxon>
        <taxon>Gloeobacteraceae</taxon>
        <taxon>Gloeobacter</taxon>
        <taxon>Gloeobacter morelensis</taxon>
    </lineage>
</organism>
<proteinExistence type="predicted"/>
<accession>A0ABY3PJ82</accession>
<dbReference type="RefSeq" id="WP_230840776.1">
    <property type="nucleotide sequence ID" value="NZ_CP063845.1"/>
</dbReference>
<evidence type="ECO:0000313" key="2">
    <source>
        <dbReference type="Proteomes" id="UP001054846"/>
    </source>
</evidence>
<reference evidence="1 2" key="1">
    <citation type="journal article" date="2021" name="Genome Biol. Evol.">
        <title>Complete Genome Sequencing of a Novel Gloeobacter Species from a Waterfall Cave in Mexico.</title>
        <authorList>
            <person name="Saw J.H."/>
            <person name="Cardona T."/>
            <person name="Montejano G."/>
        </authorList>
    </citation>
    <scope>NUCLEOTIDE SEQUENCE [LARGE SCALE GENOMIC DNA]</scope>
    <source>
        <strain evidence="1">MG652769</strain>
    </source>
</reference>
<keyword evidence="2" id="KW-1185">Reference proteome</keyword>